<proteinExistence type="predicted"/>
<organism evidence="2 3">
    <name type="scientific">Rhamnusium bicolor</name>
    <dbReference type="NCBI Taxonomy" id="1586634"/>
    <lineage>
        <taxon>Eukaryota</taxon>
        <taxon>Metazoa</taxon>
        <taxon>Ecdysozoa</taxon>
        <taxon>Arthropoda</taxon>
        <taxon>Hexapoda</taxon>
        <taxon>Insecta</taxon>
        <taxon>Pterygota</taxon>
        <taxon>Neoptera</taxon>
        <taxon>Endopterygota</taxon>
        <taxon>Coleoptera</taxon>
        <taxon>Polyphaga</taxon>
        <taxon>Cucujiformia</taxon>
        <taxon>Chrysomeloidea</taxon>
        <taxon>Cerambycidae</taxon>
        <taxon>Lepturinae</taxon>
        <taxon>Rhagiini</taxon>
        <taxon>Rhamnusium</taxon>
    </lineage>
</organism>
<name>A0AAV8WXR4_9CUCU</name>
<accession>A0AAV8WXR4</accession>
<sequence>SNDDVSDHEELEIHETDSEQEISDVGEDDIHNNTSLSYIGNSVKTMSLTGIGKHQPVTKACKTRSENLIM</sequence>
<comment type="caution">
    <text evidence="2">The sequence shown here is derived from an EMBL/GenBank/DDBJ whole genome shotgun (WGS) entry which is preliminary data.</text>
</comment>
<dbReference type="EMBL" id="JANEYF010004671">
    <property type="protein sequence ID" value="KAJ8930416.1"/>
    <property type="molecule type" value="Genomic_DNA"/>
</dbReference>
<feature type="region of interest" description="Disordered" evidence="1">
    <location>
        <begin position="1"/>
        <end position="33"/>
    </location>
</feature>
<gene>
    <name evidence="2" type="ORF">NQ314_016784</name>
</gene>
<keyword evidence="3" id="KW-1185">Reference proteome</keyword>
<evidence type="ECO:0000313" key="2">
    <source>
        <dbReference type="EMBL" id="KAJ8930416.1"/>
    </source>
</evidence>
<protein>
    <submittedName>
        <fullName evidence="2">Uncharacterized protein</fullName>
    </submittedName>
</protein>
<evidence type="ECO:0000256" key="1">
    <source>
        <dbReference type="SAM" id="MobiDB-lite"/>
    </source>
</evidence>
<dbReference type="Proteomes" id="UP001162156">
    <property type="component" value="Unassembled WGS sequence"/>
</dbReference>
<evidence type="ECO:0000313" key="3">
    <source>
        <dbReference type="Proteomes" id="UP001162156"/>
    </source>
</evidence>
<feature type="compositionally biased region" description="Acidic residues" evidence="1">
    <location>
        <begin position="1"/>
        <end position="10"/>
    </location>
</feature>
<feature type="compositionally biased region" description="Acidic residues" evidence="1">
    <location>
        <begin position="18"/>
        <end position="27"/>
    </location>
</feature>
<reference evidence="2" key="1">
    <citation type="journal article" date="2023" name="Insect Mol. Biol.">
        <title>Genome sequencing provides insights into the evolution of gene families encoding plant cell wall-degrading enzymes in longhorned beetles.</title>
        <authorList>
            <person name="Shin N.R."/>
            <person name="Okamura Y."/>
            <person name="Kirsch R."/>
            <person name="Pauchet Y."/>
        </authorList>
    </citation>
    <scope>NUCLEOTIDE SEQUENCE</scope>
    <source>
        <strain evidence="2">RBIC_L_NR</strain>
    </source>
</reference>
<dbReference type="AlphaFoldDB" id="A0AAV8WXR4"/>
<feature type="non-terminal residue" evidence="2">
    <location>
        <position position="1"/>
    </location>
</feature>